<dbReference type="PANTHER" id="PTHR38454">
    <property type="entry name" value="INTEGRAL MEMBRANE PROTEIN-RELATED"/>
    <property type="match status" value="1"/>
</dbReference>
<feature type="transmembrane region" description="Helical" evidence="2">
    <location>
        <begin position="121"/>
        <end position="143"/>
    </location>
</feature>
<keyword evidence="4" id="KW-1185">Reference proteome</keyword>
<accession>A0ABY3WXR5</accession>
<evidence type="ECO:0000256" key="1">
    <source>
        <dbReference type="SAM" id="MobiDB-lite"/>
    </source>
</evidence>
<dbReference type="Proteomes" id="UP000828924">
    <property type="component" value="Chromosome"/>
</dbReference>
<keyword evidence="2" id="KW-1133">Transmembrane helix</keyword>
<dbReference type="InterPro" id="IPR018580">
    <property type="entry name" value="Uncharacterised_YfhO"/>
</dbReference>
<feature type="region of interest" description="Disordered" evidence="1">
    <location>
        <begin position="816"/>
        <end position="837"/>
    </location>
</feature>
<feature type="region of interest" description="Disordered" evidence="1">
    <location>
        <begin position="497"/>
        <end position="518"/>
    </location>
</feature>
<feature type="transmembrane region" description="Helical" evidence="2">
    <location>
        <begin position="251"/>
        <end position="274"/>
    </location>
</feature>
<feature type="transmembrane region" description="Helical" evidence="2">
    <location>
        <begin position="155"/>
        <end position="173"/>
    </location>
</feature>
<sequence>MPSFDPVRIPAARLPATAPRATTSRATALAALLTVAAVCAGDAVARSFPFGPKTRSVNDLGNQFVPFHAHLWDLLHGRAEGGLLLNWQSGYGMSFLPDLGTYLGSPFSLLVAVFPREDIDLAVYVITVLKMAAAAAAMAGLLLALNRNPGPRGRWWAAGVLGASYALCGWSVVEAVYNTMWLDGLIAFPLLCLTGEWARARRRPVLAVVGVAAAWTANFYTAYMATIGAALVLLLRLLLDEEATVRDRGRALLRAAGTTLLGIALAAPVLLPVLQGAKHAHPGWTRQFTPTGWTDVFARALPATYSFFSPAVFLGTGALLLVAALPFHRGVEWRRRLGWTGLVVAVALSMQWEPGHLAWHVFATPNGSPYRQSFVLAGILVIAAWTCLAQDWPGPRALLAGTGVLAVLAAAAATSELAAEWSLPLFLAGLAGAGGGLLLARRHPARGGYAAVAALLVCGALVGQAAATVAYADRQKLGRLDDYPPWGSPHTARAAAVAGSDGWPRHRTDPGRLQLTGNDPLLVGGEGGGYYSSHTPAVFTRTMAALGAGWTSRGRNVQSLDNPVTDAVFSVGARVRAAADGEDVRVVRAAAGVPPLVTVRPDRPRSAPGPRFGHSPFRNQELLLGASVYTAPEGGVCPAGTDVFVFAPDYSGWARRGDGPPVRLRGEPLMGVRAAMAPLGTSTGPGSRIAFARGVAPRGWSGGCLHRDRLAAAVAELKRTGAVSVDVRDDGVRAVLPPGSTGTAVLAAPRIAGWRCNGRPAAGHLGLVAVPLDGRTTRVDCSFRPPGLRAGAAVGGAALLVLAAVAVLPGARSLVRTRRRPATKTSPAQNPLAVRRA</sequence>
<feature type="transmembrane region" description="Helical" evidence="2">
    <location>
        <begin position="447"/>
        <end position="472"/>
    </location>
</feature>
<dbReference type="PANTHER" id="PTHR38454:SF1">
    <property type="entry name" value="INTEGRAL MEMBRANE PROTEIN"/>
    <property type="match status" value="1"/>
</dbReference>
<keyword evidence="2" id="KW-0472">Membrane</keyword>
<protein>
    <submittedName>
        <fullName evidence="3">YfhO family protein</fullName>
    </submittedName>
</protein>
<evidence type="ECO:0000256" key="2">
    <source>
        <dbReference type="SAM" id="Phobius"/>
    </source>
</evidence>
<dbReference type="EMBL" id="CP071872">
    <property type="protein sequence ID" value="UNM15582.1"/>
    <property type="molecule type" value="Genomic_DNA"/>
</dbReference>
<feature type="transmembrane region" description="Helical" evidence="2">
    <location>
        <begin position="305"/>
        <end position="325"/>
    </location>
</feature>
<feature type="transmembrane region" description="Helical" evidence="2">
    <location>
        <begin position="421"/>
        <end position="440"/>
    </location>
</feature>
<keyword evidence="2" id="KW-0812">Transmembrane</keyword>
<organism evidence="3 4">
    <name type="scientific">Streptomyces formicae</name>
    <dbReference type="NCBI Taxonomy" id="1616117"/>
    <lineage>
        <taxon>Bacteria</taxon>
        <taxon>Bacillati</taxon>
        <taxon>Actinomycetota</taxon>
        <taxon>Actinomycetes</taxon>
        <taxon>Kitasatosporales</taxon>
        <taxon>Streptomycetaceae</taxon>
        <taxon>Streptomyces</taxon>
    </lineage>
</organism>
<feature type="transmembrane region" description="Helical" evidence="2">
    <location>
        <begin position="790"/>
        <end position="811"/>
    </location>
</feature>
<feature type="transmembrane region" description="Helical" evidence="2">
    <location>
        <begin position="337"/>
        <end position="352"/>
    </location>
</feature>
<dbReference type="Pfam" id="PF09586">
    <property type="entry name" value="YfhO"/>
    <property type="match status" value="1"/>
</dbReference>
<feature type="transmembrane region" description="Helical" evidence="2">
    <location>
        <begin position="372"/>
        <end position="390"/>
    </location>
</feature>
<proteinExistence type="predicted"/>
<evidence type="ECO:0000313" key="4">
    <source>
        <dbReference type="Proteomes" id="UP000828924"/>
    </source>
</evidence>
<name>A0ABY3WXR5_9ACTN</name>
<feature type="transmembrane region" description="Helical" evidence="2">
    <location>
        <begin position="397"/>
        <end position="415"/>
    </location>
</feature>
<gene>
    <name evidence="3" type="ORF">J4032_32670</name>
</gene>
<reference evidence="3 4" key="1">
    <citation type="submission" date="2021-03" db="EMBL/GenBank/DDBJ databases">
        <title>Complete genome of Streptomyces formicae strain 1H-GS9 (DSM 100524).</title>
        <authorList>
            <person name="Atanasov K.E."/>
            <person name="Altabella T."/>
            <person name="Ferrer A."/>
        </authorList>
    </citation>
    <scope>NUCLEOTIDE SEQUENCE [LARGE SCALE GENOMIC DNA]</scope>
    <source>
        <strain evidence="3 4">1H-GS9</strain>
    </source>
</reference>
<dbReference type="RefSeq" id="WP_242337460.1">
    <property type="nucleotide sequence ID" value="NZ_CP071872.1"/>
</dbReference>
<evidence type="ECO:0000313" key="3">
    <source>
        <dbReference type="EMBL" id="UNM15582.1"/>
    </source>
</evidence>
<feature type="transmembrane region" description="Helical" evidence="2">
    <location>
        <begin position="220"/>
        <end position="239"/>
    </location>
</feature>